<evidence type="ECO:0000313" key="3">
    <source>
        <dbReference type="EMBL" id="MFD1984021.1"/>
    </source>
</evidence>
<reference evidence="4" key="1">
    <citation type="journal article" date="2019" name="Int. J. Syst. Evol. Microbiol.">
        <title>The Global Catalogue of Microorganisms (GCM) 10K type strain sequencing project: providing services to taxonomists for standard genome sequencing and annotation.</title>
        <authorList>
            <consortium name="The Broad Institute Genomics Platform"/>
            <consortium name="The Broad Institute Genome Sequencing Center for Infectious Disease"/>
            <person name="Wu L."/>
            <person name="Ma J."/>
        </authorList>
    </citation>
    <scope>NUCLEOTIDE SEQUENCE [LARGE SCALE GENOMIC DNA]</scope>
    <source>
        <strain evidence="4">CGMCC 1.16225</strain>
    </source>
</reference>
<keyword evidence="3" id="KW-0808">Transferase</keyword>
<keyword evidence="3" id="KW-0548">Nucleotidyltransferase</keyword>
<dbReference type="Pfam" id="PF00078">
    <property type="entry name" value="RVT_1"/>
    <property type="match status" value="1"/>
</dbReference>
<evidence type="ECO:0000259" key="2">
    <source>
        <dbReference type="PROSITE" id="PS50878"/>
    </source>
</evidence>
<organism evidence="3 4">
    <name type="scientific">Mesorhizobium newzealandense</name>
    <dbReference type="NCBI Taxonomy" id="1300302"/>
    <lineage>
        <taxon>Bacteria</taxon>
        <taxon>Pseudomonadati</taxon>
        <taxon>Pseudomonadota</taxon>
        <taxon>Alphaproteobacteria</taxon>
        <taxon>Hyphomicrobiales</taxon>
        <taxon>Phyllobacteriaceae</taxon>
        <taxon>Mesorhizobium</taxon>
    </lineage>
</organism>
<evidence type="ECO:0000256" key="1">
    <source>
        <dbReference type="ARBA" id="ARBA00034120"/>
    </source>
</evidence>
<comment type="similarity">
    <text evidence="1">Belongs to the bacterial reverse transcriptase family.</text>
</comment>
<name>A0ABW4UAM5_9HYPH</name>
<proteinExistence type="inferred from homology"/>
<dbReference type="InterPro" id="IPR051083">
    <property type="entry name" value="GrpII_Intron_Splice-Mob/Def"/>
</dbReference>
<dbReference type="GO" id="GO:0003964">
    <property type="term" value="F:RNA-directed DNA polymerase activity"/>
    <property type="evidence" value="ECO:0007669"/>
    <property type="project" value="UniProtKB-KW"/>
</dbReference>
<keyword evidence="3" id="KW-0695">RNA-directed DNA polymerase</keyword>
<dbReference type="PANTHER" id="PTHR34047:SF8">
    <property type="entry name" value="PROTEIN YKFC"/>
    <property type="match status" value="1"/>
</dbReference>
<dbReference type="CDD" id="cd01646">
    <property type="entry name" value="RT_Bac_retron_I"/>
    <property type="match status" value="1"/>
</dbReference>
<dbReference type="InterPro" id="IPR000477">
    <property type="entry name" value="RT_dom"/>
</dbReference>
<feature type="domain" description="Reverse transcriptase" evidence="2">
    <location>
        <begin position="1"/>
        <end position="303"/>
    </location>
</feature>
<dbReference type="EMBL" id="JBHUGZ010000010">
    <property type="protein sequence ID" value="MFD1984021.1"/>
    <property type="molecule type" value="Genomic_DNA"/>
</dbReference>
<comment type="caution">
    <text evidence="3">The sequence shown here is derived from an EMBL/GenBank/DDBJ whole genome shotgun (WGS) entry which is preliminary data.</text>
</comment>
<evidence type="ECO:0000313" key="4">
    <source>
        <dbReference type="Proteomes" id="UP001597405"/>
    </source>
</evidence>
<gene>
    <name evidence="3" type="ORF">ACFSOZ_15295</name>
</gene>
<dbReference type="Proteomes" id="UP001597405">
    <property type="component" value="Unassembled WGS sequence"/>
</dbReference>
<sequence>MISEASVRRSINHLGSFGDTDLFPRLPEMRCFLERPGTIAKDCEKLNIGQYTPVGAVETLTPKSWLGFRIAHQLTASDNVVYLAALLDCAPHLEAARLPKENNEAFAYRFSEGESLKVFEPARGYHQWLAYLSDFGEPENPFAENRPAIVTDIADFYQRIYFHRIENVLQDAGCPKGPSDLVKKIIKTTRAKQSYGLPVGSTASRMLAECLLNDTDMFLKHKGMKFTRYVDDFRIEVPAGTEGHSILCRLAEHLMVTEGLSLNVAKTRMTSIKEIQRSSRVRLQDVFTSAEMEKIQSFIKINYGNDDDTNDDDTISNPFLSADLLLDKLDEIGDKKVADLSIFKAVLRALRFAANINAERLLDKHADLLYYSPREYCLALNSASKQENFNTESVKIRVRELLYMSPYSDLSYVRSWLLNLFVDGTLPASLSEWQTYDFNRSIIERRANFFFHGLANDRAYFRALKTQLGSLSEWDKPAALMAGICLPFDEYKTWLATAQDLLSTPFAATYLAWLKDCHGKRTLQQLLSDAQEPVCTSL</sequence>
<dbReference type="RefSeq" id="WP_379099404.1">
    <property type="nucleotide sequence ID" value="NZ_JBHUGZ010000010.1"/>
</dbReference>
<keyword evidence="4" id="KW-1185">Reference proteome</keyword>
<protein>
    <submittedName>
        <fullName evidence="3">RNA-directed DNA polymerase</fullName>
    </submittedName>
</protein>
<accession>A0ABW4UAM5</accession>
<dbReference type="PANTHER" id="PTHR34047">
    <property type="entry name" value="NUCLEAR INTRON MATURASE 1, MITOCHONDRIAL-RELATED"/>
    <property type="match status" value="1"/>
</dbReference>
<dbReference type="PROSITE" id="PS50878">
    <property type="entry name" value="RT_POL"/>
    <property type="match status" value="1"/>
</dbReference>